<feature type="transmembrane region" description="Helical" evidence="5">
    <location>
        <begin position="234"/>
        <end position="257"/>
    </location>
</feature>
<dbReference type="HAMAP" id="MF_00445">
    <property type="entry name" value="NDH1_NuoN_1"/>
    <property type="match status" value="1"/>
</dbReference>
<evidence type="ECO:0000256" key="6">
    <source>
        <dbReference type="RuleBase" id="RU000320"/>
    </source>
</evidence>
<dbReference type="GO" id="GO:0005886">
    <property type="term" value="C:plasma membrane"/>
    <property type="evidence" value="ECO:0007669"/>
    <property type="project" value="UniProtKB-SubCell"/>
</dbReference>
<feature type="transmembrane region" description="Helical" evidence="5">
    <location>
        <begin position="34"/>
        <end position="54"/>
    </location>
</feature>
<dbReference type="NCBIfam" id="TIGR01770">
    <property type="entry name" value="NDH_I_N"/>
    <property type="match status" value="1"/>
</dbReference>
<dbReference type="Pfam" id="PF00361">
    <property type="entry name" value="Proton_antipo_M"/>
    <property type="match status" value="1"/>
</dbReference>
<comment type="function">
    <text evidence="5">NDH-1 shuttles electrons from NADH, via FMN and iron-sulfur (Fe-S) centers, to quinones in the respiratory chain. The immediate electron acceptor for the enzyme in this species is believed to be ubiquinone. Couples the redox reaction to proton translocation (for every two electrons transferred, four hydrogen ions are translocated across the cytoplasmic membrane), and thus conserves the redox energy in a proton gradient.</text>
</comment>
<name>E1YML8_9BACT</name>
<feature type="transmembrane region" description="Helical" evidence="5">
    <location>
        <begin position="6"/>
        <end position="25"/>
    </location>
</feature>
<accession>E1YML8</accession>
<dbReference type="InterPro" id="IPR010096">
    <property type="entry name" value="NADH-Q_OxRdtase_suN/2"/>
</dbReference>
<evidence type="ECO:0000256" key="2">
    <source>
        <dbReference type="ARBA" id="ARBA00022692"/>
    </source>
</evidence>
<dbReference type="AlphaFoldDB" id="E1YML8"/>
<dbReference type="EC" id="7.1.1.-" evidence="5"/>
<feature type="transmembrane region" description="Helical" evidence="5">
    <location>
        <begin position="152"/>
        <end position="173"/>
    </location>
</feature>
<evidence type="ECO:0000256" key="1">
    <source>
        <dbReference type="ARBA" id="ARBA00004127"/>
    </source>
</evidence>
<feature type="transmembrane region" description="Helical" evidence="5">
    <location>
        <begin position="291"/>
        <end position="312"/>
    </location>
</feature>
<keyword evidence="5" id="KW-1003">Cell membrane</keyword>
<dbReference type="GO" id="GO:0048038">
    <property type="term" value="F:quinone binding"/>
    <property type="evidence" value="ECO:0007669"/>
    <property type="project" value="UniProtKB-KW"/>
</dbReference>
<keyword evidence="5" id="KW-0520">NAD</keyword>
<dbReference type="InterPro" id="IPR001750">
    <property type="entry name" value="ND/Mrp_TM"/>
</dbReference>
<comment type="similarity">
    <text evidence="5">Belongs to the complex I subunit 2 family.</text>
</comment>
<protein>
    <recommendedName>
        <fullName evidence="5">NADH-quinone oxidoreductase subunit N</fullName>
        <ecNumber evidence="5">7.1.1.-</ecNumber>
    </recommendedName>
    <alternativeName>
        <fullName evidence="5">NADH dehydrogenase I subunit N</fullName>
    </alternativeName>
    <alternativeName>
        <fullName evidence="5">NDH-1 subunit N</fullName>
    </alternativeName>
</protein>
<feature type="transmembrane region" description="Helical" evidence="5">
    <location>
        <begin position="397"/>
        <end position="415"/>
    </location>
</feature>
<dbReference type="GO" id="GO:0050136">
    <property type="term" value="F:NADH dehydrogenase (quinone) (non-electrogenic) activity"/>
    <property type="evidence" value="ECO:0007669"/>
    <property type="project" value="UniProtKB-UniRule"/>
</dbReference>
<feature type="transmembrane region" description="Helical" evidence="5">
    <location>
        <begin position="440"/>
        <end position="460"/>
    </location>
</feature>
<feature type="domain" description="NADH:quinone oxidoreductase/Mrp antiporter transmembrane" evidence="7">
    <location>
        <begin position="118"/>
        <end position="410"/>
    </location>
</feature>
<evidence type="ECO:0000256" key="4">
    <source>
        <dbReference type="ARBA" id="ARBA00023136"/>
    </source>
</evidence>
<keyword evidence="4 5" id="KW-0472">Membrane</keyword>
<dbReference type="GO" id="GO:0008137">
    <property type="term" value="F:NADH dehydrogenase (ubiquinone) activity"/>
    <property type="evidence" value="ECO:0007669"/>
    <property type="project" value="InterPro"/>
</dbReference>
<comment type="catalytic activity">
    <reaction evidence="5">
        <text>a quinone + NADH + 5 H(+)(in) = a quinol + NAD(+) + 4 H(+)(out)</text>
        <dbReference type="Rhea" id="RHEA:57888"/>
        <dbReference type="ChEBI" id="CHEBI:15378"/>
        <dbReference type="ChEBI" id="CHEBI:24646"/>
        <dbReference type="ChEBI" id="CHEBI:57540"/>
        <dbReference type="ChEBI" id="CHEBI:57945"/>
        <dbReference type="ChEBI" id="CHEBI:132124"/>
    </reaction>
</comment>
<proteinExistence type="inferred from homology"/>
<dbReference type="GO" id="GO:0042773">
    <property type="term" value="P:ATP synthesis coupled electron transport"/>
    <property type="evidence" value="ECO:0007669"/>
    <property type="project" value="InterPro"/>
</dbReference>
<dbReference type="PANTHER" id="PTHR22773">
    <property type="entry name" value="NADH DEHYDROGENASE"/>
    <property type="match status" value="1"/>
</dbReference>
<feature type="transmembrane region" description="Helical" evidence="5">
    <location>
        <begin position="318"/>
        <end position="339"/>
    </location>
</feature>
<feature type="transmembrane region" description="Helical" evidence="5">
    <location>
        <begin position="193"/>
        <end position="213"/>
    </location>
</feature>
<dbReference type="EMBL" id="FR695879">
    <property type="protein sequence ID" value="CBX31812.1"/>
    <property type="molecule type" value="Genomic_DNA"/>
</dbReference>
<keyword evidence="5" id="KW-0830">Ubiquinone</keyword>
<evidence type="ECO:0000256" key="3">
    <source>
        <dbReference type="ARBA" id="ARBA00022989"/>
    </source>
</evidence>
<sequence length="472" mass="51545">MDVVLFLPETYLLLMALAFFCQSLWKSSAQLNQGIAVFLTGIGVFINLYTLNMTGDLFCQAYRVDLFSQTFKLLLSIGLFMIVVLCRKNKSIEERLQPEFFMFLCVSALGLMLMVSSVELITILISMELSSYSLYILIPISKDISHGRIEAAVKYIIFGAAATGIMLFGMSYIFGLTQSTYISEIMKKMPELIGQPVGIVGILLILCGFFYKLSVVPFHFWTPDIYEGTANETVSFIATMPKIAAAALLIRIVSLAPAGSVDLIQVLVFISAVSMTFGNIAALVQKDLKRLLAYSSIAHAGYILLGILTLNINGYSAVIFHITAYMLMNLACFLVISTVSEEGKNVTISDIAGLHKRSPLLAFTLAVGFFGLAGIPPTAGFTGKFFLFIAALKEGHLALIIIAAVNTAISIFYYLNIVRSAYGQDPDGLPSVPVSFSNRLLNYGLIIAIIILGVIPAKFIEFARTACETIKL</sequence>
<keyword evidence="5" id="KW-0874">Quinone</keyword>
<gene>
    <name evidence="5" type="primary">nuoN</name>
    <name evidence="8" type="ORF">N47_N26370</name>
</gene>
<evidence type="ECO:0000259" key="7">
    <source>
        <dbReference type="Pfam" id="PF00361"/>
    </source>
</evidence>
<evidence type="ECO:0000256" key="5">
    <source>
        <dbReference type="HAMAP-Rule" id="MF_00445"/>
    </source>
</evidence>
<feature type="transmembrane region" description="Helical" evidence="5">
    <location>
        <begin position="263"/>
        <end position="284"/>
    </location>
</feature>
<feature type="transmembrane region" description="Helical" evidence="5">
    <location>
        <begin position="360"/>
        <end position="377"/>
    </location>
</feature>
<comment type="subcellular location">
    <subcellularLocation>
        <location evidence="5">Cell membrane</location>
        <topology evidence="5">Multi-pass membrane protein</topology>
    </subcellularLocation>
    <subcellularLocation>
        <location evidence="1">Endomembrane system</location>
        <topology evidence="1">Multi-pass membrane protein</topology>
    </subcellularLocation>
    <subcellularLocation>
        <location evidence="6">Membrane</location>
        <topology evidence="6">Multi-pass membrane protein</topology>
    </subcellularLocation>
</comment>
<keyword evidence="3 5" id="KW-1133">Transmembrane helix</keyword>
<dbReference type="GO" id="GO:0012505">
    <property type="term" value="C:endomembrane system"/>
    <property type="evidence" value="ECO:0007669"/>
    <property type="project" value="UniProtKB-SubCell"/>
</dbReference>
<feature type="transmembrane region" description="Helical" evidence="5">
    <location>
        <begin position="121"/>
        <end position="140"/>
    </location>
</feature>
<keyword evidence="5" id="KW-1278">Translocase</keyword>
<organism evidence="8">
    <name type="scientific">uncultured Desulfobacterium sp</name>
    <dbReference type="NCBI Taxonomy" id="201089"/>
    <lineage>
        <taxon>Bacteria</taxon>
        <taxon>Pseudomonadati</taxon>
        <taxon>Thermodesulfobacteriota</taxon>
        <taxon>Desulfobacteria</taxon>
        <taxon>Desulfobacterales</taxon>
        <taxon>Desulfobacteriaceae</taxon>
        <taxon>Desulfobacterium</taxon>
        <taxon>environmental samples</taxon>
    </lineage>
</organism>
<keyword evidence="2 5" id="KW-0812">Transmembrane</keyword>
<keyword evidence="5" id="KW-0813">Transport</keyword>
<feature type="transmembrane region" description="Helical" evidence="5">
    <location>
        <begin position="66"/>
        <end position="86"/>
    </location>
</feature>
<reference evidence="8" key="1">
    <citation type="journal article" date="2011" name="Environ. Microbiol.">
        <title>Genomic insights into the metabolic potential of the polycyclic aromatic hydrocarbon degrading sulfate-reducing Deltaproteobacterium N47.</title>
        <authorList>
            <person name="Bergmann F."/>
            <person name="Selesi D."/>
            <person name="Weinmaier T."/>
            <person name="Tischler P."/>
            <person name="Rattei T."/>
            <person name="Meckenstock R.U."/>
        </authorList>
    </citation>
    <scope>NUCLEOTIDE SEQUENCE</scope>
</reference>
<feature type="transmembrane region" description="Helical" evidence="5">
    <location>
        <begin position="98"/>
        <end position="115"/>
    </location>
</feature>
<evidence type="ECO:0000313" key="8">
    <source>
        <dbReference type="EMBL" id="CBX31812.1"/>
    </source>
</evidence>
<comment type="subunit">
    <text evidence="5">NDH-1 is composed of 14 different subunits. Subunits NuoA, H, J, K, L, M, N constitute the membrane sector of the complex.</text>
</comment>